<name>A0ABR1TF57_9PEZI</name>
<proteinExistence type="predicted"/>
<gene>
    <name evidence="2" type="ORF">PG993_005288</name>
</gene>
<accession>A0ABR1TF57</accession>
<feature type="compositionally biased region" description="Polar residues" evidence="1">
    <location>
        <begin position="1"/>
        <end position="15"/>
    </location>
</feature>
<evidence type="ECO:0000313" key="3">
    <source>
        <dbReference type="Proteomes" id="UP001444661"/>
    </source>
</evidence>
<evidence type="ECO:0000256" key="1">
    <source>
        <dbReference type="SAM" id="MobiDB-lite"/>
    </source>
</evidence>
<evidence type="ECO:0000313" key="2">
    <source>
        <dbReference type="EMBL" id="KAK8045264.1"/>
    </source>
</evidence>
<reference evidence="2 3" key="1">
    <citation type="submission" date="2023-01" db="EMBL/GenBank/DDBJ databases">
        <title>Analysis of 21 Apiospora genomes using comparative genomics revels a genus with tremendous synthesis potential of carbohydrate active enzymes and secondary metabolites.</title>
        <authorList>
            <person name="Sorensen T."/>
        </authorList>
    </citation>
    <scope>NUCLEOTIDE SEQUENCE [LARGE SCALE GENOMIC DNA]</scope>
    <source>
        <strain evidence="2 3">CBS 33761</strain>
    </source>
</reference>
<dbReference type="Proteomes" id="UP001444661">
    <property type="component" value="Unassembled WGS sequence"/>
</dbReference>
<protein>
    <submittedName>
        <fullName evidence="2">Uncharacterized protein</fullName>
    </submittedName>
</protein>
<keyword evidence="3" id="KW-1185">Reference proteome</keyword>
<sequence>MIRGLRTTNGSSEQIPTRRRLRKASESKKRLAPQPRYREAGMWATGNSGHNLVPSLGHGSA</sequence>
<organism evidence="2 3">
    <name type="scientific">Apiospora rasikravindrae</name>
    <dbReference type="NCBI Taxonomy" id="990691"/>
    <lineage>
        <taxon>Eukaryota</taxon>
        <taxon>Fungi</taxon>
        <taxon>Dikarya</taxon>
        <taxon>Ascomycota</taxon>
        <taxon>Pezizomycotina</taxon>
        <taxon>Sordariomycetes</taxon>
        <taxon>Xylariomycetidae</taxon>
        <taxon>Amphisphaeriales</taxon>
        <taxon>Apiosporaceae</taxon>
        <taxon>Apiospora</taxon>
    </lineage>
</organism>
<comment type="caution">
    <text evidence="2">The sequence shown here is derived from an EMBL/GenBank/DDBJ whole genome shotgun (WGS) entry which is preliminary data.</text>
</comment>
<dbReference type="EMBL" id="JAQQWK010000003">
    <property type="protein sequence ID" value="KAK8045264.1"/>
    <property type="molecule type" value="Genomic_DNA"/>
</dbReference>
<feature type="region of interest" description="Disordered" evidence="1">
    <location>
        <begin position="1"/>
        <end position="61"/>
    </location>
</feature>